<dbReference type="InterPro" id="IPR050138">
    <property type="entry name" value="DHOase/Allantoinase_Hydrolase"/>
</dbReference>
<dbReference type="InterPro" id="IPR032466">
    <property type="entry name" value="Metal_Hydrolase"/>
</dbReference>
<dbReference type="SUPFAM" id="SSF51338">
    <property type="entry name" value="Composite domain of metallo-dependent hydrolases"/>
    <property type="match status" value="1"/>
</dbReference>
<dbReference type="Pfam" id="PF01979">
    <property type="entry name" value="Amidohydro_1"/>
    <property type="match status" value="1"/>
</dbReference>
<dbReference type="PANTHER" id="PTHR43668">
    <property type="entry name" value="ALLANTOINASE"/>
    <property type="match status" value="1"/>
</dbReference>
<evidence type="ECO:0000313" key="4">
    <source>
        <dbReference type="Proteomes" id="UP000777438"/>
    </source>
</evidence>
<name>A0A9P8VW88_9HYPO</name>
<dbReference type="Proteomes" id="UP000777438">
    <property type="component" value="Unassembled WGS sequence"/>
</dbReference>
<dbReference type="InterPro" id="IPR011059">
    <property type="entry name" value="Metal-dep_hydrolase_composite"/>
</dbReference>
<dbReference type="AlphaFoldDB" id="A0A9P8VW88"/>
<dbReference type="GO" id="GO:0006145">
    <property type="term" value="P:purine nucleobase catabolic process"/>
    <property type="evidence" value="ECO:0007669"/>
    <property type="project" value="TreeGrafter"/>
</dbReference>
<dbReference type="InterPro" id="IPR006680">
    <property type="entry name" value="Amidohydro-rel"/>
</dbReference>
<keyword evidence="4" id="KW-1185">Reference proteome</keyword>
<protein>
    <recommendedName>
        <fullName evidence="2">Amidohydrolase-related domain-containing protein</fullName>
    </recommendedName>
</protein>
<dbReference type="PANTHER" id="PTHR43668:SF5">
    <property type="entry name" value="AMIDOHYDROLASE 3 DOMAIN-CONTAINING PROTEIN"/>
    <property type="match status" value="1"/>
</dbReference>
<dbReference type="OrthoDB" id="10258955at2759"/>
<comment type="caution">
    <text evidence="3">The sequence shown here is derived from an EMBL/GenBank/DDBJ whole genome shotgun (WGS) entry which is preliminary data.</text>
</comment>
<proteinExistence type="predicted"/>
<evidence type="ECO:0000259" key="2">
    <source>
        <dbReference type="Pfam" id="PF01979"/>
    </source>
</evidence>
<reference evidence="3 4" key="1">
    <citation type="journal article" date="2021" name="Nat. Commun.">
        <title>Genetic determinants of endophytism in the Arabidopsis root mycobiome.</title>
        <authorList>
            <person name="Mesny F."/>
            <person name="Miyauchi S."/>
            <person name="Thiergart T."/>
            <person name="Pickel B."/>
            <person name="Atanasova L."/>
            <person name="Karlsson M."/>
            <person name="Huettel B."/>
            <person name="Barry K.W."/>
            <person name="Haridas S."/>
            <person name="Chen C."/>
            <person name="Bauer D."/>
            <person name="Andreopoulos W."/>
            <person name="Pangilinan J."/>
            <person name="LaButti K."/>
            <person name="Riley R."/>
            <person name="Lipzen A."/>
            <person name="Clum A."/>
            <person name="Drula E."/>
            <person name="Henrissat B."/>
            <person name="Kohler A."/>
            <person name="Grigoriev I.V."/>
            <person name="Martin F.M."/>
            <person name="Hacquard S."/>
        </authorList>
    </citation>
    <scope>NUCLEOTIDE SEQUENCE [LARGE SCALE GENOMIC DNA]</scope>
    <source>
        <strain evidence="3 4">MPI-CAGE-CH-0241</strain>
    </source>
</reference>
<dbReference type="GO" id="GO:0005737">
    <property type="term" value="C:cytoplasm"/>
    <property type="evidence" value="ECO:0007669"/>
    <property type="project" value="TreeGrafter"/>
</dbReference>
<feature type="domain" description="Amidohydrolase-related" evidence="2">
    <location>
        <begin position="395"/>
        <end position="488"/>
    </location>
</feature>
<dbReference type="EMBL" id="JAGPYM010000028">
    <property type="protein sequence ID" value="KAH6879907.1"/>
    <property type="molecule type" value="Genomic_DNA"/>
</dbReference>
<dbReference type="SUPFAM" id="SSF51556">
    <property type="entry name" value="Metallo-dependent hydrolases"/>
    <property type="match status" value="1"/>
</dbReference>
<evidence type="ECO:0000256" key="1">
    <source>
        <dbReference type="SAM" id="MobiDB-lite"/>
    </source>
</evidence>
<evidence type="ECO:0000313" key="3">
    <source>
        <dbReference type="EMBL" id="KAH6879907.1"/>
    </source>
</evidence>
<gene>
    <name evidence="3" type="ORF">B0T10DRAFT_520013</name>
</gene>
<sequence>MAAIVGTSVWGHWSSLGSLDQNQPRYELFEAQLHTFERSNDLCNAMNEFPLRPSPRDRDRNPRWNQAHGQQTPIILRNATLFDGESVLSDPMDLRLEKGLIVSIAPTGSKPAGDHHQGKSIIYDLNGRFVTPGLVDMHSHHSVMAWPLLEPSTDDVNEILTSWGPITPFVRSWESMKTNDVAYRIIASGGVTSSLILPGSGNIMAGEATAVKNIIASGELGEALVEDTLLEHGIPPKQRHRYMKFAWGENPKNLYKHTRMGNAYILREQLTKGQALLDKQSDFCLALRASSGSAQQKARFIEQKGAFPSDLSLESTVALLRGRVAMHSHVYLPSDIEVLLQVVGEFGIKPRALHHALEAWQVPELLKSLGENITIATFAEFGLYKWEAYSPRLSAASILADHDVPIAFKSDHASPELNAKYIIYQAAIGHSYGLPANKALQAVTSVPARAMDLDYRIGYARPGYDADLVVWDSHPLTIGATPLQVFVDGNAQLKAADVRKSMGETFTDAPAKALNLSPPMRQAVNATAMEALCSVAKHPSAENFIVTGISRSFVKGHPLLPETYSDLSGTNLTLVIDHGKVACLGSEEDCALAASRLLSQGSDTTVQVHLSNGHVLPGITAVSSSLGMTELGLEPSAGNGVPNPASPIARDPTHLDYAKYGVQLEGKAFRRARLGGVTRAVSPPLAMGGFSIGVSVGLRTDTQRTLLDGGVFKDDVALHLAVDTPAMMSHGTISAAVQDLRRNLKDGLGCLNDTAYGDVARGKMPLLIKASSHWDMQQVIAVKRDFPSVNVVIIGGGESPLVASELHKFGIPLILTENRWAPMDFRARDTLIGPPMTPSVAHSLREAGVKFAIATAGMMLPADYRLHALPLEAAWAAKFAGLDDTAAVDLVSRNVEEILSLPRSRDIVIWDGNPLDMGGSVALVFEEEQYAGQVSGDNTEGQADGTAAKRYGLKVTSCWPGEEGN</sequence>
<dbReference type="GO" id="GO:0004038">
    <property type="term" value="F:allantoinase activity"/>
    <property type="evidence" value="ECO:0007669"/>
    <property type="project" value="TreeGrafter"/>
</dbReference>
<accession>A0A9P8VW88</accession>
<organism evidence="3 4">
    <name type="scientific">Thelonectria olida</name>
    <dbReference type="NCBI Taxonomy" id="1576542"/>
    <lineage>
        <taxon>Eukaryota</taxon>
        <taxon>Fungi</taxon>
        <taxon>Dikarya</taxon>
        <taxon>Ascomycota</taxon>
        <taxon>Pezizomycotina</taxon>
        <taxon>Sordariomycetes</taxon>
        <taxon>Hypocreomycetidae</taxon>
        <taxon>Hypocreales</taxon>
        <taxon>Nectriaceae</taxon>
        <taxon>Thelonectria</taxon>
    </lineage>
</organism>
<dbReference type="Gene3D" id="3.20.20.140">
    <property type="entry name" value="Metal-dependent hydrolases"/>
    <property type="match status" value="2"/>
</dbReference>
<feature type="region of interest" description="Disordered" evidence="1">
    <location>
        <begin position="50"/>
        <end position="70"/>
    </location>
</feature>